<evidence type="ECO:0000313" key="2">
    <source>
        <dbReference type="EMBL" id="QKF78262.1"/>
    </source>
</evidence>
<organism evidence="2 3">
    <name type="scientific">Arcobacter defluvii</name>
    <dbReference type="NCBI Taxonomy" id="873191"/>
    <lineage>
        <taxon>Bacteria</taxon>
        <taxon>Pseudomonadati</taxon>
        <taxon>Campylobacterota</taxon>
        <taxon>Epsilonproteobacteria</taxon>
        <taxon>Campylobacterales</taxon>
        <taxon>Arcobacteraceae</taxon>
        <taxon>Arcobacter</taxon>
    </lineage>
</organism>
<dbReference type="InterPro" id="IPR046883">
    <property type="entry name" value="T6SS_FHA_C"/>
</dbReference>
<dbReference type="SUPFAM" id="SSF49879">
    <property type="entry name" value="SMAD/FHA domain"/>
    <property type="match status" value="1"/>
</dbReference>
<dbReference type="NCBIfam" id="TIGR03354">
    <property type="entry name" value="VI_FHA"/>
    <property type="match status" value="1"/>
</dbReference>
<dbReference type="InterPro" id="IPR000253">
    <property type="entry name" value="FHA_dom"/>
</dbReference>
<dbReference type="AlphaFoldDB" id="A0AAE7E7B1"/>
<dbReference type="Pfam" id="PF00498">
    <property type="entry name" value="FHA"/>
    <property type="match status" value="1"/>
</dbReference>
<dbReference type="CDD" id="cd00060">
    <property type="entry name" value="FHA"/>
    <property type="match status" value="1"/>
</dbReference>
<feature type="domain" description="FHA" evidence="1">
    <location>
        <begin position="25"/>
        <end position="75"/>
    </location>
</feature>
<sequence>MQLLFEIINENNRTNNIFRLENKDAIIGRSIQSDWQLYDEMCHISGKHILIEYKDGLYFLTDISTNGTFLKNPYKKLPKDIPIKINTNDIYIIGNYEIKVKFLEQEASLKSLSSFDYLLNNEKSMNNQMIIPDDDFLLEDSSVMNNSFIKEEKKINTNNFFDIYENNENKIFDILNSSSSLEEENYEDNIPSFDVLNEHLDTSSYKVETMEEGIECEIEDEIIEIKNSEVNNEILSQLEQRLGIKISKLSKVEQKKVIDEIVDIVLNTITGLRNSLAIKDKFLSDMNLEKLISNNDDLNPIKKGKNESLMTLLNTSNEVITISQAVKNSFMDLDNHNLVVNSNINFTISNTIEEFSPENVLNKLDKNSKYKSYLPKKFQIWDLYIKDYENLKSENSEIFNKLKNNYSREYIDLLNSLKTSKI</sequence>
<dbReference type="InterPro" id="IPR008984">
    <property type="entry name" value="SMAD_FHA_dom_sf"/>
</dbReference>
<dbReference type="KEGG" id="adz:ADFLV_2255"/>
<evidence type="ECO:0000313" key="3">
    <source>
        <dbReference type="Proteomes" id="UP000503313"/>
    </source>
</evidence>
<keyword evidence="3" id="KW-1185">Reference proteome</keyword>
<dbReference type="Gene3D" id="2.60.200.20">
    <property type="match status" value="1"/>
</dbReference>
<dbReference type="Pfam" id="PF20232">
    <property type="entry name" value="T6SS_FHA_C"/>
    <property type="match status" value="1"/>
</dbReference>
<proteinExistence type="predicted"/>
<reference evidence="2 3" key="1">
    <citation type="submission" date="2020-05" db="EMBL/GenBank/DDBJ databases">
        <title>Complete genome sequencing of Campylobacter and Arcobacter type strains.</title>
        <authorList>
            <person name="Miller W.G."/>
            <person name="Yee E."/>
        </authorList>
    </citation>
    <scope>NUCLEOTIDE SEQUENCE [LARGE SCALE GENOMIC DNA]</scope>
    <source>
        <strain evidence="2 3">LMG 25694</strain>
    </source>
</reference>
<accession>A0AAE7E7B1</accession>
<gene>
    <name evidence="2" type="ORF">ADFLV_2255</name>
</gene>
<dbReference type="PROSITE" id="PS50006">
    <property type="entry name" value="FHA_DOMAIN"/>
    <property type="match status" value="1"/>
</dbReference>
<name>A0AAE7E7B1_9BACT</name>
<dbReference type="Proteomes" id="UP000503313">
    <property type="component" value="Chromosome"/>
</dbReference>
<dbReference type="RefSeq" id="WP_129012204.1">
    <property type="nucleotide sequence ID" value="NZ_CP053835.1"/>
</dbReference>
<protein>
    <submittedName>
        <fullName evidence="2">Type VI secretion system-associated FHA domain-containing protein TagH</fullName>
    </submittedName>
</protein>
<dbReference type="SMART" id="SM00240">
    <property type="entry name" value="FHA"/>
    <property type="match status" value="1"/>
</dbReference>
<evidence type="ECO:0000259" key="1">
    <source>
        <dbReference type="PROSITE" id="PS50006"/>
    </source>
</evidence>
<dbReference type="InterPro" id="IPR017735">
    <property type="entry name" value="T6SS_FHA"/>
</dbReference>
<dbReference type="EMBL" id="CP053835">
    <property type="protein sequence ID" value="QKF78262.1"/>
    <property type="molecule type" value="Genomic_DNA"/>
</dbReference>